<evidence type="ECO:0000259" key="4">
    <source>
        <dbReference type="PROSITE" id="PS50090"/>
    </source>
</evidence>
<name>A0A6A2W9V5_HIBSY</name>
<comment type="caution">
    <text evidence="6">The sequence shown here is derived from an EMBL/GenBank/DDBJ whole genome shotgun (WGS) entry which is preliminary data.</text>
</comment>
<reference evidence="6" key="1">
    <citation type="submission" date="2019-09" db="EMBL/GenBank/DDBJ databases">
        <title>Draft genome information of white flower Hibiscus syriacus.</title>
        <authorList>
            <person name="Kim Y.-M."/>
        </authorList>
    </citation>
    <scope>NUCLEOTIDE SEQUENCE [LARGE SCALE GENOMIC DNA]</scope>
    <source>
        <strain evidence="6">YM2019G1</strain>
    </source>
</reference>
<accession>A0A6A2W9V5</accession>
<dbReference type="InterPro" id="IPR017930">
    <property type="entry name" value="Myb_dom"/>
</dbReference>
<dbReference type="SUPFAM" id="SSF46689">
    <property type="entry name" value="Homeodomain-like"/>
    <property type="match status" value="1"/>
</dbReference>
<sequence length="162" mass="19015">MASEDAKKLVDKERAHARAVVESERAAVQRVEEALQEREQMYRDSGKQVMDIEDVLRAFRIQLAEKSKHSLLLQKKQGHPLLLIPHLQMERSPCCDEAHPNKGAWTKEEDNRLIAYIRSHGEGCWRSNPKSRRPPSLRQKLQAPLDQLLKTRLQTRQFYRRR</sequence>
<dbReference type="Pfam" id="PF16712">
    <property type="entry name" value="SCAB_CC"/>
    <property type="match status" value="1"/>
</dbReference>
<gene>
    <name evidence="6" type="ORF">F3Y22_tig00117056pilonHSYRG01115</name>
</gene>
<dbReference type="Gene3D" id="1.10.10.60">
    <property type="entry name" value="Homeodomain-like"/>
    <property type="match status" value="1"/>
</dbReference>
<dbReference type="GO" id="GO:0005634">
    <property type="term" value="C:nucleus"/>
    <property type="evidence" value="ECO:0007669"/>
    <property type="project" value="UniProtKB-SubCell"/>
</dbReference>
<evidence type="ECO:0000256" key="1">
    <source>
        <dbReference type="ARBA" id="ARBA00004123"/>
    </source>
</evidence>
<organism evidence="6 7">
    <name type="scientific">Hibiscus syriacus</name>
    <name type="common">Rose of Sharon</name>
    <dbReference type="NCBI Taxonomy" id="106335"/>
    <lineage>
        <taxon>Eukaryota</taxon>
        <taxon>Viridiplantae</taxon>
        <taxon>Streptophyta</taxon>
        <taxon>Embryophyta</taxon>
        <taxon>Tracheophyta</taxon>
        <taxon>Spermatophyta</taxon>
        <taxon>Magnoliopsida</taxon>
        <taxon>eudicotyledons</taxon>
        <taxon>Gunneridae</taxon>
        <taxon>Pentapetalae</taxon>
        <taxon>rosids</taxon>
        <taxon>malvids</taxon>
        <taxon>Malvales</taxon>
        <taxon>Malvaceae</taxon>
        <taxon>Malvoideae</taxon>
        <taxon>Hibiscus</taxon>
    </lineage>
</organism>
<dbReference type="Proteomes" id="UP000436088">
    <property type="component" value="Unassembled WGS sequence"/>
</dbReference>
<feature type="domain" description="HTH myb-type" evidence="5">
    <location>
        <begin position="101"/>
        <end position="127"/>
    </location>
</feature>
<keyword evidence="3" id="KW-0539">Nucleus</keyword>
<protein>
    <submittedName>
        <fullName evidence="6">Uncharacterized protein</fullName>
    </submittedName>
</protein>
<dbReference type="PANTHER" id="PTHR47999">
    <property type="entry name" value="TRANSCRIPTION FACTOR MYB8-RELATED-RELATED"/>
    <property type="match status" value="1"/>
</dbReference>
<dbReference type="PROSITE" id="PS50090">
    <property type="entry name" value="MYB_LIKE"/>
    <property type="match status" value="1"/>
</dbReference>
<comment type="subcellular location">
    <subcellularLocation>
        <location evidence="1">Nucleus</location>
    </subcellularLocation>
</comment>
<dbReference type="InterPro" id="IPR001005">
    <property type="entry name" value="SANT/Myb"/>
</dbReference>
<proteinExistence type="predicted"/>
<dbReference type="InterPro" id="IPR015495">
    <property type="entry name" value="Myb_TF_plants"/>
</dbReference>
<dbReference type="CDD" id="cd00167">
    <property type="entry name" value="SANT"/>
    <property type="match status" value="1"/>
</dbReference>
<feature type="domain" description="Myb-like" evidence="4">
    <location>
        <begin position="97"/>
        <end position="145"/>
    </location>
</feature>
<evidence type="ECO:0000256" key="3">
    <source>
        <dbReference type="ARBA" id="ARBA00023242"/>
    </source>
</evidence>
<dbReference type="InterPro" id="IPR032009">
    <property type="entry name" value="SCAB_CC"/>
</dbReference>
<dbReference type="InterPro" id="IPR009057">
    <property type="entry name" value="Homeodomain-like_sf"/>
</dbReference>
<dbReference type="EMBL" id="VEPZ02001788">
    <property type="protein sequence ID" value="KAE8654208.1"/>
    <property type="molecule type" value="Genomic_DNA"/>
</dbReference>
<evidence type="ECO:0000259" key="5">
    <source>
        <dbReference type="PROSITE" id="PS51294"/>
    </source>
</evidence>
<dbReference type="PROSITE" id="PS51294">
    <property type="entry name" value="HTH_MYB"/>
    <property type="match status" value="1"/>
</dbReference>
<keyword evidence="2" id="KW-0238">DNA-binding</keyword>
<dbReference type="GO" id="GO:0003677">
    <property type="term" value="F:DNA binding"/>
    <property type="evidence" value="ECO:0007669"/>
    <property type="project" value="UniProtKB-KW"/>
</dbReference>
<evidence type="ECO:0000313" key="7">
    <source>
        <dbReference type="Proteomes" id="UP000436088"/>
    </source>
</evidence>
<evidence type="ECO:0000313" key="6">
    <source>
        <dbReference type="EMBL" id="KAE8654208.1"/>
    </source>
</evidence>
<dbReference type="PANTHER" id="PTHR47999:SF23">
    <property type="entry name" value="TRANSCRIPTION REPRESSOR MYB4"/>
    <property type="match status" value="1"/>
</dbReference>
<keyword evidence="7" id="KW-1185">Reference proteome</keyword>
<dbReference type="Pfam" id="PF00249">
    <property type="entry name" value="Myb_DNA-binding"/>
    <property type="match status" value="1"/>
</dbReference>
<dbReference type="AlphaFoldDB" id="A0A6A2W9V5"/>
<evidence type="ECO:0000256" key="2">
    <source>
        <dbReference type="ARBA" id="ARBA00023125"/>
    </source>
</evidence>